<accession>A0AAV4W9H4</accession>
<dbReference type="PANTHER" id="PTHR43605">
    <property type="entry name" value="ACYL-COENZYME A SYNTHETASE"/>
    <property type="match status" value="1"/>
</dbReference>
<gene>
    <name evidence="14" type="primary">Acsm3</name>
    <name evidence="14" type="ORF">CDAR_38261</name>
</gene>
<evidence type="ECO:0000256" key="6">
    <source>
        <dbReference type="ARBA" id="ARBA00022840"/>
    </source>
</evidence>
<dbReference type="AlphaFoldDB" id="A0AAV4W9H4"/>
<reference evidence="14 15" key="1">
    <citation type="submission" date="2021-06" db="EMBL/GenBank/DDBJ databases">
        <title>Caerostris darwini draft genome.</title>
        <authorList>
            <person name="Kono N."/>
            <person name="Arakawa K."/>
        </authorList>
    </citation>
    <scope>NUCLEOTIDE SEQUENCE [LARGE SCALE GENOMIC DNA]</scope>
</reference>
<keyword evidence="3" id="KW-0436">Ligase</keyword>
<dbReference type="PANTHER" id="PTHR43605:SF10">
    <property type="entry name" value="ACYL-COA SYNTHETASE MEDIUM CHAIN FAMILY MEMBER 3"/>
    <property type="match status" value="1"/>
</dbReference>
<keyword evidence="5" id="KW-0547">Nucleotide-binding</keyword>
<keyword evidence="4" id="KW-0479">Metal-binding</keyword>
<dbReference type="InterPro" id="IPR025110">
    <property type="entry name" value="AMP-bd_C"/>
</dbReference>
<keyword evidence="9" id="KW-0496">Mitochondrion</keyword>
<dbReference type="GO" id="GO:0004321">
    <property type="term" value="F:fatty-acyl-CoA synthase activity"/>
    <property type="evidence" value="ECO:0007669"/>
    <property type="project" value="TreeGrafter"/>
</dbReference>
<dbReference type="InterPro" id="IPR020845">
    <property type="entry name" value="AMP-binding_CS"/>
</dbReference>
<dbReference type="Proteomes" id="UP001054837">
    <property type="component" value="Unassembled WGS sequence"/>
</dbReference>
<keyword evidence="6" id="KW-0067">ATP-binding</keyword>
<dbReference type="EC" id="6.2.1.2" evidence="10"/>
<dbReference type="PROSITE" id="PS00455">
    <property type="entry name" value="AMP_BINDING"/>
    <property type="match status" value="1"/>
</dbReference>
<evidence type="ECO:0000256" key="9">
    <source>
        <dbReference type="ARBA" id="ARBA00023128"/>
    </source>
</evidence>
<comment type="similarity">
    <text evidence="2">Belongs to the ATP-dependent AMP-binding enzyme family.</text>
</comment>
<evidence type="ECO:0000256" key="7">
    <source>
        <dbReference type="ARBA" id="ARBA00022842"/>
    </source>
</evidence>
<dbReference type="InterPro" id="IPR045851">
    <property type="entry name" value="AMP-bd_C_sf"/>
</dbReference>
<dbReference type="GO" id="GO:0005759">
    <property type="term" value="C:mitochondrial matrix"/>
    <property type="evidence" value="ECO:0007669"/>
    <property type="project" value="TreeGrafter"/>
</dbReference>
<dbReference type="Gene3D" id="3.40.50.12780">
    <property type="entry name" value="N-terminal domain of ligase-like"/>
    <property type="match status" value="1"/>
</dbReference>
<proteinExistence type="inferred from homology"/>
<dbReference type="FunFam" id="3.40.50.12780:FF:000007">
    <property type="entry name" value="Acyl-coenzyme A synthetase ACSM2A, mitochondrial"/>
    <property type="match status" value="1"/>
</dbReference>
<comment type="subcellular location">
    <subcellularLocation>
        <location evidence="1">Mitochondrion</location>
    </subcellularLocation>
</comment>
<feature type="domain" description="AMP-dependent synthetase/ligase" evidence="12">
    <location>
        <begin position="97"/>
        <end position="450"/>
    </location>
</feature>
<dbReference type="InterPro" id="IPR042099">
    <property type="entry name" value="ANL_N_sf"/>
</dbReference>
<keyword evidence="15" id="KW-1185">Reference proteome</keyword>
<dbReference type="GO" id="GO:0046872">
    <property type="term" value="F:metal ion binding"/>
    <property type="evidence" value="ECO:0007669"/>
    <property type="project" value="UniProtKB-KW"/>
</dbReference>
<sequence>MKFAAVSCGFYSFTGRRLVLKKFCNFNRAAWSLKIRTASSVSRAGFDNYDKERSTWNVTIPEKFNFAQDVMDVWARKEKEGLRDLSIPAFWFVSESGRELKWSFQDLERETKKVANMLQKKCGIQHGDNVIVMLPKVPEFWLINVAAIRIGAVLCPAGMMLTAKDLSYRFTAFKPVSIIAHESVAERIDQVLTSYSTLKTKICVSESEADKEGWLNFHRLQDHVTEDHKCIETRSDESMMVFFTSGTTGQPKMVEHSHASYGLGHLTTGKHFQDLTSKSIFWNLSDNGWAKTAYSGIFAPWLFGACVYVHGMSRFSASRTLQILANYPIDTFCGPPMAFRAMVHENLSNYKFPRLAHCVSGGEALNPEVLKKWQDATGLKIYEGYGQTELVLSIGMYKCIEYKPGSLGKPSPALDIVILDENENELGPGITGEIALKKRNGKIFGLFMGYKNEPEKTRKSLTENYFHTGDIAYYDKDGYFWFVGRNDDLINSAGYRIGPFEVESALMEHPAVVEVAVTSSPDEERGEVVKAFIVLKNFPQSEELKSALIKELQDHTKAITAPYKYPRKIEFVKELPKTASGKIKRFELKQREWEKA</sequence>
<dbReference type="Gene3D" id="3.30.300.30">
    <property type="match status" value="1"/>
</dbReference>
<evidence type="ECO:0000313" key="14">
    <source>
        <dbReference type="EMBL" id="GIY79307.1"/>
    </source>
</evidence>
<evidence type="ECO:0000259" key="12">
    <source>
        <dbReference type="Pfam" id="PF00501"/>
    </source>
</evidence>
<protein>
    <recommendedName>
        <fullName evidence="10">medium-chain acyl-CoA ligase</fullName>
        <ecNumber evidence="10">6.2.1.2</ecNumber>
    </recommendedName>
</protein>
<comment type="caution">
    <text evidence="14">The sequence shown here is derived from an EMBL/GenBank/DDBJ whole genome shotgun (WGS) entry which is preliminary data.</text>
</comment>
<dbReference type="SUPFAM" id="SSF56801">
    <property type="entry name" value="Acetyl-CoA synthetase-like"/>
    <property type="match status" value="1"/>
</dbReference>
<evidence type="ECO:0000256" key="4">
    <source>
        <dbReference type="ARBA" id="ARBA00022723"/>
    </source>
</evidence>
<name>A0AAV4W9H4_9ARAC</name>
<evidence type="ECO:0000256" key="8">
    <source>
        <dbReference type="ARBA" id="ARBA00023098"/>
    </source>
</evidence>
<dbReference type="GO" id="GO:0006637">
    <property type="term" value="P:acyl-CoA metabolic process"/>
    <property type="evidence" value="ECO:0007669"/>
    <property type="project" value="TreeGrafter"/>
</dbReference>
<dbReference type="InterPro" id="IPR051087">
    <property type="entry name" value="Mitochondrial_ACSM"/>
</dbReference>
<dbReference type="Pfam" id="PF00501">
    <property type="entry name" value="AMP-binding"/>
    <property type="match status" value="1"/>
</dbReference>
<organism evidence="14 15">
    <name type="scientific">Caerostris darwini</name>
    <dbReference type="NCBI Taxonomy" id="1538125"/>
    <lineage>
        <taxon>Eukaryota</taxon>
        <taxon>Metazoa</taxon>
        <taxon>Ecdysozoa</taxon>
        <taxon>Arthropoda</taxon>
        <taxon>Chelicerata</taxon>
        <taxon>Arachnida</taxon>
        <taxon>Araneae</taxon>
        <taxon>Araneomorphae</taxon>
        <taxon>Entelegynae</taxon>
        <taxon>Araneoidea</taxon>
        <taxon>Araneidae</taxon>
        <taxon>Caerostris</taxon>
    </lineage>
</organism>
<evidence type="ECO:0000256" key="1">
    <source>
        <dbReference type="ARBA" id="ARBA00004173"/>
    </source>
</evidence>
<dbReference type="GO" id="GO:0006633">
    <property type="term" value="P:fatty acid biosynthetic process"/>
    <property type="evidence" value="ECO:0007669"/>
    <property type="project" value="TreeGrafter"/>
</dbReference>
<dbReference type="EMBL" id="BPLQ01014374">
    <property type="protein sequence ID" value="GIY79307.1"/>
    <property type="molecule type" value="Genomic_DNA"/>
</dbReference>
<evidence type="ECO:0000256" key="2">
    <source>
        <dbReference type="ARBA" id="ARBA00006432"/>
    </source>
</evidence>
<evidence type="ECO:0000259" key="13">
    <source>
        <dbReference type="Pfam" id="PF13193"/>
    </source>
</evidence>
<evidence type="ECO:0000256" key="10">
    <source>
        <dbReference type="ARBA" id="ARBA00039009"/>
    </source>
</evidence>
<dbReference type="FunFam" id="3.30.300.30:FF:000005">
    <property type="entry name" value="Acyl-coenzyme A synthetase ACSM5, mitochondrial"/>
    <property type="match status" value="1"/>
</dbReference>
<feature type="domain" description="AMP-binding enzyme C-terminal" evidence="13">
    <location>
        <begin position="501"/>
        <end position="582"/>
    </location>
</feature>
<dbReference type="GO" id="GO:0031956">
    <property type="term" value="F:medium-chain fatty acid-CoA ligase activity"/>
    <property type="evidence" value="ECO:0007669"/>
    <property type="project" value="UniProtKB-EC"/>
</dbReference>
<evidence type="ECO:0000256" key="11">
    <source>
        <dbReference type="ARBA" id="ARBA00048477"/>
    </source>
</evidence>
<comment type="catalytic activity">
    <reaction evidence="11">
        <text>a medium-chain fatty acid + ATP + CoA = a medium-chain fatty acyl-CoA + AMP + diphosphate</text>
        <dbReference type="Rhea" id="RHEA:48340"/>
        <dbReference type="ChEBI" id="CHEBI:30616"/>
        <dbReference type="ChEBI" id="CHEBI:33019"/>
        <dbReference type="ChEBI" id="CHEBI:57287"/>
        <dbReference type="ChEBI" id="CHEBI:59558"/>
        <dbReference type="ChEBI" id="CHEBI:90546"/>
        <dbReference type="ChEBI" id="CHEBI:456215"/>
        <dbReference type="EC" id="6.2.1.2"/>
    </reaction>
    <physiologicalReaction direction="left-to-right" evidence="11">
        <dbReference type="Rhea" id="RHEA:48341"/>
    </physiologicalReaction>
</comment>
<evidence type="ECO:0000313" key="15">
    <source>
        <dbReference type="Proteomes" id="UP001054837"/>
    </source>
</evidence>
<keyword evidence="7" id="KW-0460">Magnesium</keyword>
<evidence type="ECO:0000256" key="3">
    <source>
        <dbReference type="ARBA" id="ARBA00022598"/>
    </source>
</evidence>
<evidence type="ECO:0000256" key="5">
    <source>
        <dbReference type="ARBA" id="ARBA00022741"/>
    </source>
</evidence>
<dbReference type="Pfam" id="PF13193">
    <property type="entry name" value="AMP-binding_C"/>
    <property type="match status" value="1"/>
</dbReference>
<dbReference type="GO" id="GO:0005524">
    <property type="term" value="F:ATP binding"/>
    <property type="evidence" value="ECO:0007669"/>
    <property type="project" value="UniProtKB-KW"/>
</dbReference>
<dbReference type="InterPro" id="IPR000873">
    <property type="entry name" value="AMP-dep_synth/lig_dom"/>
</dbReference>
<keyword evidence="8" id="KW-0443">Lipid metabolism</keyword>